<sequence>MAEQRYLYASNEQFFKILKSTLQLNLNVTVSLAEVCNALFRSSSFNFLVSGLIILSLIHFHSF</sequence>
<gene>
    <name evidence="1" type="ORF">RHMOL_Rhmol09G0002900</name>
</gene>
<reference evidence="1" key="1">
    <citation type="submission" date="2022-02" db="EMBL/GenBank/DDBJ databases">
        <title>Plant Genome Project.</title>
        <authorList>
            <person name="Zhang R.-G."/>
        </authorList>
    </citation>
    <scope>NUCLEOTIDE SEQUENCE</scope>
    <source>
        <strain evidence="1">AT1</strain>
    </source>
</reference>
<protein>
    <submittedName>
        <fullName evidence="1">Uncharacterized protein</fullName>
    </submittedName>
</protein>
<dbReference type="Proteomes" id="UP001062846">
    <property type="component" value="Chromosome 9"/>
</dbReference>
<dbReference type="EMBL" id="CM046396">
    <property type="protein sequence ID" value="KAI8537147.1"/>
    <property type="molecule type" value="Genomic_DNA"/>
</dbReference>
<proteinExistence type="predicted"/>
<evidence type="ECO:0000313" key="2">
    <source>
        <dbReference type="Proteomes" id="UP001062846"/>
    </source>
</evidence>
<name>A0ACC0M9G9_RHOML</name>
<accession>A0ACC0M9G9</accession>
<comment type="caution">
    <text evidence="1">The sequence shown here is derived from an EMBL/GenBank/DDBJ whole genome shotgun (WGS) entry which is preliminary data.</text>
</comment>
<keyword evidence="2" id="KW-1185">Reference proteome</keyword>
<evidence type="ECO:0000313" key="1">
    <source>
        <dbReference type="EMBL" id="KAI8537147.1"/>
    </source>
</evidence>
<organism evidence="1 2">
    <name type="scientific">Rhododendron molle</name>
    <name type="common">Chinese azalea</name>
    <name type="synonym">Azalea mollis</name>
    <dbReference type="NCBI Taxonomy" id="49168"/>
    <lineage>
        <taxon>Eukaryota</taxon>
        <taxon>Viridiplantae</taxon>
        <taxon>Streptophyta</taxon>
        <taxon>Embryophyta</taxon>
        <taxon>Tracheophyta</taxon>
        <taxon>Spermatophyta</taxon>
        <taxon>Magnoliopsida</taxon>
        <taxon>eudicotyledons</taxon>
        <taxon>Gunneridae</taxon>
        <taxon>Pentapetalae</taxon>
        <taxon>asterids</taxon>
        <taxon>Ericales</taxon>
        <taxon>Ericaceae</taxon>
        <taxon>Ericoideae</taxon>
        <taxon>Rhodoreae</taxon>
        <taxon>Rhododendron</taxon>
    </lineage>
</organism>